<gene>
    <name evidence="2" type="ORF">BDP81DRAFT_450596</name>
</gene>
<comment type="caution">
    <text evidence="2">The sequence shown here is derived from an EMBL/GenBank/DDBJ whole genome shotgun (WGS) entry which is preliminary data.</text>
</comment>
<dbReference type="PANTHER" id="PTHR24148">
    <property type="entry name" value="ANKYRIN REPEAT DOMAIN-CONTAINING PROTEIN 39 HOMOLOG-RELATED"/>
    <property type="match status" value="1"/>
</dbReference>
<dbReference type="AlphaFoldDB" id="A0AAI9ZRZ2"/>
<proteinExistence type="predicted"/>
<organism evidence="2 3">
    <name type="scientific">Colletotrichum phormii</name>
    <dbReference type="NCBI Taxonomy" id="359342"/>
    <lineage>
        <taxon>Eukaryota</taxon>
        <taxon>Fungi</taxon>
        <taxon>Dikarya</taxon>
        <taxon>Ascomycota</taxon>
        <taxon>Pezizomycotina</taxon>
        <taxon>Sordariomycetes</taxon>
        <taxon>Hypocreomycetidae</taxon>
        <taxon>Glomerellales</taxon>
        <taxon>Glomerellaceae</taxon>
        <taxon>Colletotrichum</taxon>
        <taxon>Colletotrichum acutatum species complex</taxon>
    </lineage>
</organism>
<dbReference type="EMBL" id="JAHMHQ010000012">
    <property type="protein sequence ID" value="KAK1635744.1"/>
    <property type="molecule type" value="Genomic_DNA"/>
</dbReference>
<dbReference type="Pfam" id="PF06985">
    <property type="entry name" value="HET"/>
    <property type="match status" value="1"/>
</dbReference>
<evidence type="ECO:0000259" key="1">
    <source>
        <dbReference type="Pfam" id="PF06985"/>
    </source>
</evidence>
<dbReference type="InterPro" id="IPR010730">
    <property type="entry name" value="HET"/>
</dbReference>
<dbReference type="GeneID" id="85477405"/>
<keyword evidence="3" id="KW-1185">Reference proteome</keyword>
<evidence type="ECO:0000313" key="3">
    <source>
        <dbReference type="Proteomes" id="UP001243989"/>
    </source>
</evidence>
<evidence type="ECO:0000313" key="2">
    <source>
        <dbReference type="EMBL" id="KAK1635744.1"/>
    </source>
</evidence>
<sequence length="497" mass="56786">MAPYVYTPLPQTKPDNHFIRVLDLLPSPSQTDVLKARLRTVRLEDKPEYECLSYCWGNTSEKHEPRVLPNEEHSAEPRNLSIGKSLYHALLALRHPTEQKTVWADAACINQTDDVERSNKVAYMGPIYWNKARTNLTRTDIDNFDTESWNAVAELYANPWFRRFWAQQEIGLSRKPFFYRGTAGPIRLLDVFGFDIWMDHNNDAGDRIKDLFIKDATAVKNTRNLCLDYGQATHPGWLQGEDLKSHIRNTPFLLLLKNGLHCQATDPRDHVYGFLGHPSSMKQHAYGDLGSEDYMLNYREDTNHHPIVVADYTKPVDEVFLEVAWKLLHQHQDLRPLGIVCHIEDSLRSNLPSWVPRWNDAGEHFCPIGVTPTLFGTKIEYLHQSQLRVAHHELSVVGAIVAAVWESTAWTESLIRESASKFAYRGGHCAFGYRAQRLVCYTECGLQCLAPDITRTGDKLAIFADGFTPFVVLHVQGSAYKLVGAVYGVWLVRWEAR</sequence>
<dbReference type="RefSeq" id="XP_060444351.1">
    <property type="nucleotide sequence ID" value="XM_060592543.1"/>
</dbReference>
<dbReference type="Proteomes" id="UP001243989">
    <property type="component" value="Unassembled WGS sequence"/>
</dbReference>
<dbReference type="PANTHER" id="PTHR24148:SF64">
    <property type="entry name" value="HETEROKARYON INCOMPATIBILITY DOMAIN-CONTAINING PROTEIN"/>
    <property type="match status" value="1"/>
</dbReference>
<protein>
    <submittedName>
        <fullName evidence="2">Heterokaryon incompatibility protein-domain-containing protein</fullName>
    </submittedName>
</protein>
<dbReference type="InterPro" id="IPR052895">
    <property type="entry name" value="HetReg/Transcr_Mod"/>
</dbReference>
<feature type="domain" description="Heterokaryon incompatibility" evidence="1">
    <location>
        <begin position="49"/>
        <end position="134"/>
    </location>
</feature>
<name>A0AAI9ZRZ2_9PEZI</name>
<accession>A0AAI9ZRZ2</accession>
<reference evidence="2" key="1">
    <citation type="submission" date="2021-06" db="EMBL/GenBank/DDBJ databases">
        <title>Comparative genomics, transcriptomics and evolutionary studies reveal genomic signatures of adaptation to plant cell wall in hemibiotrophic fungi.</title>
        <authorList>
            <consortium name="DOE Joint Genome Institute"/>
            <person name="Baroncelli R."/>
            <person name="Diaz J.F."/>
            <person name="Benocci T."/>
            <person name="Peng M."/>
            <person name="Battaglia E."/>
            <person name="Haridas S."/>
            <person name="Andreopoulos W."/>
            <person name="Labutti K."/>
            <person name="Pangilinan J."/>
            <person name="Floch G.L."/>
            <person name="Makela M.R."/>
            <person name="Henrissat B."/>
            <person name="Grigoriev I.V."/>
            <person name="Crouch J.A."/>
            <person name="De Vries R.P."/>
            <person name="Sukno S.A."/>
            <person name="Thon M.R."/>
        </authorList>
    </citation>
    <scope>NUCLEOTIDE SEQUENCE</scope>
    <source>
        <strain evidence="2">CBS 102054</strain>
    </source>
</reference>